<protein>
    <submittedName>
        <fullName evidence="1">Uncharacterized protein</fullName>
    </submittedName>
</protein>
<proteinExistence type="predicted"/>
<dbReference type="EMBL" id="BK015066">
    <property type="protein sequence ID" value="DAD89648.1"/>
    <property type="molecule type" value="Genomic_DNA"/>
</dbReference>
<sequence length="36" mass="4537">MWACLFFVLAYRKQLIKWEHCRRFESCNADCQLWIK</sequence>
<reference evidence="1" key="1">
    <citation type="journal article" date="2021" name="Proc. Natl. Acad. Sci. U.S.A.">
        <title>A Catalog of Tens of Thousands of Viruses from Human Metagenomes Reveals Hidden Associations with Chronic Diseases.</title>
        <authorList>
            <person name="Tisza M.J."/>
            <person name="Buck C.B."/>
        </authorList>
    </citation>
    <scope>NUCLEOTIDE SEQUENCE</scope>
    <source>
        <strain evidence="1">CtnFo11</strain>
    </source>
</reference>
<accession>A0A8S5N5R7</accession>
<evidence type="ECO:0000313" key="1">
    <source>
        <dbReference type="EMBL" id="DAD89648.1"/>
    </source>
</evidence>
<name>A0A8S5N5R7_9CAUD</name>
<organism evidence="1">
    <name type="scientific">Siphoviridae sp. ctnFo11</name>
    <dbReference type="NCBI Taxonomy" id="2826454"/>
    <lineage>
        <taxon>Viruses</taxon>
        <taxon>Duplodnaviria</taxon>
        <taxon>Heunggongvirae</taxon>
        <taxon>Uroviricota</taxon>
        <taxon>Caudoviricetes</taxon>
    </lineage>
</organism>